<evidence type="ECO:0000313" key="1">
    <source>
        <dbReference type="EMBL" id="SDW64385.1"/>
    </source>
</evidence>
<dbReference type="InterPro" id="IPR046233">
    <property type="entry name" value="DUF6266"/>
</dbReference>
<name>A0A8X8IF98_9BACT</name>
<dbReference type="Proteomes" id="UP000198711">
    <property type="component" value="Unassembled WGS sequence"/>
</dbReference>
<accession>A0A8X8IF98</accession>
<gene>
    <name evidence="1" type="ORF">SAMN05444410_104195</name>
</gene>
<sequence length="214" mass="23022">MSTILQGLLGAFSGKTGPVIGSSWKGRPVMRARPAFKKNRTFSQSQLDQQEKFKLMSTFLRGLDELLMVTFAPSSGEKTGVNAALSYNLKEAIGGLASPFSIDYPKVRISDGSLSIATKPEIAALPGSNLRFNWTYDPAVAKTNPLDKAVIVLFSEAIGQFFYVKDGAPRMAGEMTINVGVFSGETVHVWTLFLTEDETSASKSLYGGTVAIAP</sequence>
<reference evidence="1 2" key="1">
    <citation type="submission" date="2016-10" db="EMBL/GenBank/DDBJ databases">
        <authorList>
            <person name="Varghese N."/>
            <person name="Submissions S."/>
        </authorList>
    </citation>
    <scope>NUCLEOTIDE SEQUENCE [LARGE SCALE GENOMIC DNA]</scope>
    <source>
        <strain evidence="1 2">DSM 25353</strain>
    </source>
</reference>
<keyword evidence="2" id="KW-1185">Reference proteome</keyword>
<organism evidence="1 2">
    <name type="scientific">Hydrobacter penzbergensis</name>
    <dbReference type="NCBI Taxonomy" id="1235997"/>
    <lineage>
        <taxon>Bacteria</taxon>
        <taxon>Pseudomonadati</taxon>
        <taxon>Bacteroidota</taxon>
        <taxon>Chitinophagia</taxon>
        <taxon>Chitinophagales</taxon>
        <taxon>Chitinophagaceae</taxon>
        <taxon>Hydrobacter</taxon>
    </lineage>
</organism>
<dbReference type="Pfam" id="PF19781">
    <property type="entry name" value="DUF6266"/>
    <property type="match status" value="1"/>
</dbReference>
<proteinExistence type="predicted"/>
<protein>
    <submittedName>
        <fullName evidence="1">Uncharacterized protein</fullName>
    </submittedName>
</protein>
<dbReference type="AlphaFoldDB" id="A0A8X8IF98"/>
<comment type="caution">
    <text evidence="1">The sequence shown here is derived from an EMBL/GenBank/DDBJ whole genome shotgun (WGS) entry which is preliminary data.</text>
</comment>
<evidence type="ECO:0000313" key="2">
    <source>
        <dbReference type="Proteomes" id="UP000198711"/>
    </source>
</evidence>
<dbReference type="EMBL" id="FNNO01000004">
    <property type="protein sequence ID" value="SDW64385.1"/>
    <property type="molecule type" value="Genomic_DNA"/>
</dbReference>
<dbReference type="RefSeq" id="WP_092723251.1">
    <property type="nucleotide sequence ID" value="NZ_FNNO01000004.1"/>
</dbReference>